<evidence type="ECO:0000256" key="1">
    <source>
        <dbReference type="SAM" id="MobiDB-lite"/>
    </source>
</evidence>
<feature type="region of interest" description="Disordered" evidence="1">
    <location>
        <begin position="63"/>
        <end position="130"/>
    </location>
</feature>
<feature type="region of interest" description="Disordered" evidence="1">
    <location>
        <begin position="1"/>
        <end position="32"/>
    </location>
</feature>
<reference evidence="2" key="1">
    <citation type="journal article" date="2013" name="BMC Genomics">
        <title>Unscrambling butterfly oogenesis.</title>
        <authorList>
            <person name="Carter J.M."/>
            <person name="Baker S.C."/>
            <person name="Pink R."/>
            <person name="Carter D.R."/>
            <person name="Collins A."/>
            <person name="Tomlin J."/>
            <person name="Gibbs M."/>
            <person name="Breuker C.J."/>
        </authorList>
    </citation>
    <scope>NUCLEOTIDE SEQUENCE</scope>
    <source>
        <tissue evidence="2">Ovary</tissue>
    </source>
</reference>
<feature type="compositionally biased region" description="Polar residues" evidence="1">
    <location>
        <begin position="11"/>
        <end position="27"/>
    </location>
</feature>
<dbReference type="EMBL" id="GAIX01005485">
    <property type="protein sequence ID" value="JAA87075.1"/>
    <property type="molecule type" value="Transcribed_RNA"/>
</dbReference>
<feature type="compositionally biased region" description="Basic and acidic residues" evidence="1">
    <location>
        <begin position="63"/>
        <end position="101"/>
    </location>
</feature>
<name>S4PI91_9NEOP</name>
<feature type="compositionally biased region" description="Basic and acidic residues" evidence="1">
    <location>
        <begin position="115"/>
        <end position="130"/>
    </location>
</feature>
<protein>
    <submittedName>
        <fullName evidence="2">Uncharacterized protein</fullName>
    </submittedName>
</protein>
<feature type="non-terminal residue" evidence="2">
    <location>
        <position position="406"/>
    </location>
</feature>
<dbReference type="AlphaFoldDB" id="S4PI91"/>
<feature type="compositionally biased region" description="Basic and acidic residues" evidence="1">
    <location>
        <begin position="353"/>
        <end position="366"/>
    </location>
</feature>
<feature type="region of interest" description="Disordered" evidence="1">
    <location>
        <begin position="220"/>
        <end position="253"/>
    </location>
</feature>
<organism evidence="2">
    <name type="scientific">Pararge aegeria</name>
    <name type="common">speckled wood butterfly</name>
    <dbReference type="NCBI Taxonomy" id="116150"/>
    <lineage>
        <taxon>Eukaryota</taxon>
        <taxon>Metazoa</taxon>
        <taxon>Ecdysozoa</taxon>
        <taxon>Arthropoda</taxon>
        <taxon>Hexapoda</taxon>
        <taxon>Insecta</taxon>
        <taxon>Pterygota</taxon>
        <taxon>Neoptera</taxon>
        <taxon>Endopterygota</taxon>
        <taxon>Lepidoptera</taxon>
        <taxon>Glossata</taxon>
        <taxon>Ditrysia</taxon>
        <taxon>Papilionoidea</taxon>
        <taxon>Nymphalidae</taxon>
        <taxon>Satyrinae</taxon>
        <taxon>Satyrini</taxon>
        <taxon>Parargina</taxon>
        <taxon>Pararge</taxon>
    </lineage>
</organism>
<sequence>MNDFAEDVLQEVSQPSPVTPPLQTKSATPPRIVGMTQKPKEIQSEAETLPQIELNLPKRPIRERLGAREIPKVQEVKAKETTKKAESPERFTPEKEIEFRPQRPAKSRLGSQSDSQRRMSTSEDSTAKCESSLKRLTSKVSVLGNRSGRSTCASVVRVRPRPRVSTPASSLLMRAVADAHKSLLSIPPKLDTEPQKIKRAMVLPMRRCVDAQKIVIQVPGGMDAQSDSQGDTISLGDMDSEGDDKSSKVPSDITEKEDFVPKNITKVITNTEYVPETGSSRQDDMDTIKIHNTITDKEKDTQFIVTMDGYHPNAFLAKKLMTEGLLDEVDMKDKPEGPQPSSKPAVEEENDETKEPTVGKPEEVKETAIPSGPKKRLSNTSEESDTQVIITQEEIEIEMPVEKEKP</sequence>
<feature type="compositionally biased region" description="Basic and acidic residues" evidence="1">
    <location>
        <begin position="243"/>
        <end position="253"/>
    </location>
</feature>
<evidence type="ECO:0000313" key="2">
    <source>
        <dbReference type="EMBL" id="JAA87075.1"/>
    </source>
</evidence>
<accession>S4PI91</accession>
<proteinExistence type="predicted"/>
<reference evidence="2" key="2">
    <citation type="submission" date="2013-05" db="EMBL/GenBank/DDBJ databases">
        <authorList>
            <person name="Carter J.-M."/>
            <person name="Baker S.C."/>
            <person name="Pink R."/>
            <person name="Carter D.R.F."/>
            <person name="Collins A."/>
            <person name="Tomlin J."/>
            <person name="Gibbs M."/>
            <person name="Breuker C.J."/>
        </authorList>
    </citation>
    <scope>NUCLEOTIDE SEQUENCE</scope>
    <source>
        <tissue evidence="2">Ovary</tissue>
    </source>
</reference>
<feature type="region of interest" description="Disordered" evidence="1">
    <location>
        <begin position="330"/>
        <end position="406"/>
    </location>
</feature>